<sequence length="249" mass="26616">MKQLLTPHSLLSEAQDSYGFTPAVTVDGDPLDFEMFAESVEYLCADLRACGVASGCRIGLGVQSGWIFVLTWHALVSIDAVVIPVDLCDEDSVGIARDLDLDYLLTHRTHDDVLEDVIDELVHDESSIPVFRVADEFALVEVGCGSSVRSGGGGLVSDLRTGIVEKTALLLVEAERIGRRLDLWPGVSVRLGGPLNTRPTMLLIIACATRGACACVESEAVLVAVEGVEMVPVIDRPGRPCEAPLLSVC</sequence>
<dbReference type="SUPFAM" id="SSF56801">
    <property type="entry name" value="Acetyl-CoA synthetase-like"/>
    <property type="match status" value="1"/>
</dbReference>
<keyword evidence="2" id="KW-1185">Reference proteome</keyword>
<accession>A0ABR7WH54</accession>
<evidence type="ECO:0000313" key="1">
    <source>
        <dbReference type="EMBL" id="MBD1321102.1"/>
    </source>
</evidence>
<organism evidence="1 2">
    <name type="scientific">Gordonia hankookensis</name>
    <dbReference type="NCBI Taxonomy" id="589403"/>
    <lineage>
        <taxon>Bacteria</taxon>
        <taxon>Bacillati</taxon>
        <taxon>Actinomycetota</taxon>
        <taxon>Actinomycetes</taxon>
        <taxon>Mycobacteriales</taxon>
        <taxon>Gordoniaceae</taxon>
        <taxon>Gordonia</taxon>
    </lineage>
</organism>
<dbReference type="Gene3D" id="3.40.50.12780">
    <property type="entry name" value="N-terminal domain of ligase-like"/>
    <property type="match status" value="1"/>
</dbReference>
<dbReference type="RefSeq" id="WP_190267717.1">
    <property type="nucleotide sequence ID" value="NZ_BAABAD010000005.1"/>
</dbReference>
<reference evidence="1 2" key="1">
    <citation type="submission" date="2020-09" db="EMBL/GenBank/DDBJ databases">
        <title>Novel species in genus Gordonia.</title>
        <authorList>
            <person name="Zhang G."/>
        </authorList>
    </citation>
    <scope>NUCLEOTIDE SEQUENCE [LARGE SCALE GENOMIC DNA]</scope>
    <source>
        <strain evidence="1 2">ON-33</strain>
    </source>
</reference>
<evidence type="ECO:0008006" key="3">
    <source>
        <dbReference type="Google" id="ProtNLM"/>
    </source>
</evidence>
<gene>
    <name evidence="1" type="ORF">IDF66_16060</name>
</gene>
<dbReference type="InterPro" id="IPR042099">
    <property type="entry name" value="ANL_N_sf"/>
</dbReference>
<protein>
    <recommendedName>
        <fullName evidence="3">AMP-dependent synthetase/ligase domain-containing protein</fullName>
    </recommendedName>
</protein>
<comment type="caution">
    <text evidence="1">The sequence shown here is derived from an EMBL/GenBank/DDBJ whole genome shotgun (WGS) entry which is preliminary data.</text>
</comment>
<proteinExistence type="predicted"/>
<dbReference type="EMBL" id="JACWMS010000003">
    <property type="protein sequence ID" value="MBD1321102.1"/>
    <property type="molecule type" value="Genomic_DNA"/>
</dbReference>
<dbReference type="Proteomes" id="UP000602395">
    <property type="component" value="Unassembled WGS sequence"/>
</dbReference>
<name>A0ABR7WH54_9ACTN</name>
<evidence type="ECO:0000313" key="2">
    <source>
        <dbReference type="Proteomes" id="UP000602395"/>
    </source>
</evidence>